<keyword evidence="5" id="KW-0698">rRNA processing</keyword>
<evidence type="ECO:0000256" key="1">
    <source>
        <dbReference type="ARBA" id="ARBA00004496"/>
    </source>
</evidence>
<reference evidence="12" key="2">
    <citation type="journal article" date="2021" name="Genome Biol. Evol.">
        <title>Developing a high-quality reference genome for a parasitic bivalve with doubly uniparental inheritance (Bivalvia: Unionida).</title>
        <authorList>
            <person name="Smith C.H."/>
        </authorList>
    </citation>
    <scope>NUCLEOTIDE SEQUENCE</scope>
    <source>
        <strain evidence="12">CHS0354</strain>
        <tissue evidence="12">Mantle</tissue>
    </source>
</reference>
<feature type="domain" description="Exoribonuclease phosphorolytic" evidence="11">
    <location>
        <begin position="203"/>
        <end position="266"/>
    </location>
</feature>
<dbReference type="GO" id="GO:0034476">
    <property type="term" value="P:U5 snRNA 3'-end processing"/>
    <property type="evidence" value="ECO:0007669"/>
    <property type="project" value="TreeGrafter"/>
</dbReference>
<dbReference type="FunFam" id="3.30.230.70:FF:000017">
    <property type="entry name" value="Exosome complex component Rrp42"/>
    <property type="match status" value="1"/>
</dbReference>
<dbReference type="InterPro" id="IPR050590">
    <property type="entry name" value="Exosome_comp_Rrp42_subfam"/>
</dbReference>
<sequence>MYSSSKPAETAKISVRAARPLEYYRKFLEKDVRPDGRELGEFRPTILNIGCISTAEGSALVKLGNTTVMCGIKAEFATPKTEEPSNGYLVPNVELSPLCSPMFRPGPPGEQAQVLSHFVNEVLNQSCCVRKEDLCIKTGKLVWVLYCDILCLDYDGNAPDACILSLLAALKSTMLPAVKYNEETEKPETDSVKTEPLHILSNPVSSTFAIFDDHLLFVDPTVQEESLATGTVTIVTNDNDLCLVQKPGGSPVTADQMNTCFERAFSRSKEVLRLIDEILHSIER</sequence>
<dbReference type="InterPro" id="IPR015847">
    <property type="entry name" value="ExoRNase_PH_dom2"/>
</dbReference>
<feature type="domain" description="Exoribonuclease phosphorolytic" evidence="10">
    <location>
        <begin position="41"/>
        <end position="176"/>
    </location>
</feature>
<dbReference type="InterPro" id="IPR036345">
    <property type="entry name" value="ExoRNase_PH_dom2_sf"/>
</dbReference>
<dbReference type="GO" id="GO:0034475">
    <property type="term" value="P:U4 snRNA 3'-end processing"/>
    <property type="evidence" value="ECO:0007669"/>
    <property type="project" value="TreeGrafter"/>
</dbReference>
<evidence type="ECO:0000256" key="8">
    <source>
        <dbReference type="ARBA" id="ARBA00023242"/>
    </source>
</evidence>
<keyword evidence="7" id="KW-0694">RNA-binding</keyword>
<protein>
    <recommendedName>
        <fullName evidence="9">Ribosomal RNA-processing protein 43</fullName>
    </recommendedName>
</protein>
<dbReference type="PANTHER" id="PTHR11097">
    <property type="entry name" value="EXOSOME COMPLEX EXONUCLEASE RIBOSOMAL RNA PROCESSING PROTEIN"/>
    <property type="match status" value="1"/>
</dbReference>
<evidence type="ECO:0000256" key="4">
    <source>
        <dbReference type="ARBA" id="ARBA00022490"/>
    </source>
</evidence>
<organism evidence="12 13">
    <name type="scientific">Potamilus streckersoni</name>
    <dbReference type="NCBI Taxonomy" id="2493646"/>
    <lineage>
        <taxon>Eukaryota</taxon>
        <taxon>Metazoa</taxon>
        <taxon>Spiralia</taxon>
        <taxon>Lophotrochozoa</taxon>
        <taxon>Mollusca</taxon>
        <taxon>Bivalvia</taxon>
        <taxon>Autobranchia</taxon>
        <taxon>Heteroconchia</taxon>
        <taxon>Palaeoheterodonta</taxon>
        <taxon>Unionida</taxon>
        <taxon>Unionoidea</taxon>
        <taxon>Unionidae</taxon>
        <taxon>Ambleminae</taxon>
        <taxon>Lampsilini</taxon>
        <taxon>Potamilus</taxon>
    </lineage>
</organism>
<proteinExistence type="inferred from homology"/>
<dbReference type="InterPro" id="IPR033196">
    <property type="entry name" value="Rrp43"/>
</dbReference>
<evidence type="ECO:0000256" key="7">
    <source>
        <dbReference type="ARBA" id="ARBA00022884"/>
    </source>
</evidence>
<dbReference type="GO" id="GO:0016075">
    <property type="term" value="P:rRNA catabolic process"/>
    <property type="evidence" value="ECO:0007669"/>
    <property type="project" value="TreeGrafter"/>
</dbReference>
<evidence type="ECO:0000313" key="13">
    <source>
        <dbReference type="Proteomes" id="UP001195483"/>
    </source>
</evidence>
<evidence type="ECO:0000256" key="2">
    <source>
        <dbReference type="ARBA" id="ARBA00004604"/>
    </source>
</evidence>
<dbReference type="Pfam" id="PF03725">
    <property type="entry name" value="RNase_PH_C"/>
    <property type="match status" value="1"/>
</dbReference>
<keyword evidence="4" id="KW-0963">Cytoplasm</keyword>
<dbReference type="GO" id="GO:0071038">
    <property type="term" value="P:TRAMP-dependent tRNA surveillance pathway"/>
    <property type="evidence" value="ECO:0007669"/>
    <property type="project" value="TreeGrafter"/>
</dbReference>
<dbReference type="InterPro" id="IPR020568">
    <property type="entry name" value="Ribosomal_Su5_D2-typ_SF"/>
</dbReference>
<keyword evidence="8" id="KW-0539">Nucleus</keyword>
<dbReference type="InterPro" id="IPR001247">
    <property type="entry name" value="ExoRNase_PH_dom1"/>
</dbReference>
<dbReference type="GO" id="GO:0034473">
    <property type="term" value="P:U1 snRNA 3'-end processing"/>
    <property type="evidence" value="ECO:0007669"/>
    <property type="project" value="TreeGrafter"/>
</dbReference>
<dbReference type="GO" id="GO:0005730">
    <property type="term" value="C:nucleolus"/>
    <property type="evidence" value="ECO:0007669"/>
    <property type="project" value="UniProtKB-SubCell"/>
</dbReference>
<keyword evidence="13" id="KW-1185">Reference proteome</keyword>
<name>A0AAE0SY62_9BIVA</name>
<dbReference type="GO" id="GO:0000467">
    <property type="term" value="P:exonucleolytic trimming to generate mature 3'-end of 5.8S rRNA from tricistronic rRNA transcript (SSU-rRNA, 5.8S rRNA, LSU-rRNA)"/>
    <property type="evidence" value="ECO:0007669"/>
    <property type="project" value="TreeGrafter"/>
</dbReference>
<reference evidence="12" key="1">
    <citation type="journal article" date="2021" name="Genome Biol. Evol.">
        <title>A High-Quality Reference Genome for a Parasitic Bivalve with Doubly Uniparental Inheritance (Bivalvia: Unionida).</title>
        <authorList>
            <person name="Smith C.H."/>
        </authorList>
    </citation>
    <scope>NUCLEOTIDE SEQUENCE</scope>
    <source>
        <strain evidence="12">CHS0354</strain>
    </source>
</reference>
<evidence type="ECO:0000256" key="9">
    <source>
        <dbReference type="ARBA" id="ARBA00030617"/>
    </source>
</evidence>
<dbReference type="Pfam" id="PF01138">
    <property type="entry name" value="RNase_PH"/>
    <property type="match status" value="1"/>
</dbReference>
<reference evidence="12" key="3">
    <citation type="submission" date="2023-05" db="EMBL/GenBank/DDBJ databases">
        <authorList>
            <person name="Smith C.H."/>
        </authorList>
    </citation>
    <scope>NUCLEOTIDE SEQUENCE</scope>
    <source>
        <strain evidence="12">CHS0354</strain>
        <tissue evidence="12">Mantle</tissue>
    </source>
</reference>
<dbReference type="SUPFAM" id="SSF54211">
    <property type="entry name" value="Ribosomal protein S5 domain 2-like"/>
    <property type="match status" value="1"/>
</dbReference>
<dbReference type="GO" id="GO:0035925">
    <property type="term" value="F:mRNA 3'-UTR AU-rich region binding"/>
    <property type="evidence" value="ECO:0007669"/>
    <property type="project" value="TreeGrafter"/>
</dbReference>
<dbReference type="Gene3D" id="3.30.230.70">
    <property type="entry name" value="GHMP Kinase, N-terminal domain"/>
    <property type="match status" value="1"/>
</dbReference>
<dbReference type="AlphaFoldDB" id="A0AAE0SY62"/>
<dbReference type="Proteomes" id="UP001195483">
    <property type="component" value="Unassembled WGS sequence"/>
</dbReference>
<evidence type="ECO:0000256" key="6">
    <source>
        <dbReference type="ARBA" id="ARBA00022835"/>
    </source>
</evidence>
<accession>A0AAE0SY62</accession>
<dbReference type="SUPFAM" id="SSF55666">
    <property type="entry name" value="Ribonuclease PH domain 2-like"/>
    <property type="match status" value="1"/>
</dbReference>
<dbReference type="PANTHER" id="PTHR11097:SF9">
    <property type="entry name" value="EXOSOME COMPLEX COMPONENT RRP43"/>
    <property type="match status" value="1"/>
</dbReference>
<dbReference type="GO" id="GO:0071028">
    <property type="term" value="P:nuclear mRNA surveillance"/>
    <property type="evidence" value="ECO:0007669"/>
    <property type="project" value="TreeGrafter"/>
</dbReference>
<evidence type="ECO:0000256" key="5">
    <source>
        <dbReference type="ARBA" id="ARBA00022552"/>
    </source>
</evidence>
<comment type="similarity">
    <text evidence="3">Belongs to the RNase PH family.</text>
</comment>
<evidence type="ECO:0000313" key="12">
    <source>
        <dbReference type="EMBL" id="KAK3599929.1"/>
    </source>
</evidence>
<evidence type="ECO:0000259" key="11">
    <source>
        <dbReference type="Pfam" id="PF03725"/>
    </source>
</evidence>
<dbReference type="GO" id="GO:0000177">
    <property type="term" value="C:cytoplasmic exosome (RNase complex)"/>
    <property type="evidence" value="ECO:0007669"/>
    <property type="project" value="TreeGrafter"/>
</dbReference>
<comment type="subcellular location">
    <subcellularLocation>
        <location evidence="1">Cytoplasm</location>
    </subcellularLocation>
    <subcellularLocation>
        <location evidence="2">Nucleus</location>
        <location evidence="2">Nucleolus</location>
    </subcellularLocation>
</comment>
<dbReference type="GO" id="GO:0071035">
    <property type="term" value="P:nuclear polyadenylation-dependent rRNA catabolic process"/>
    <property type="evidence" value="ECO:0007669"/>
    <property type="project" value="TreeGrafter"/>
</dbReference>
<comment type="caution">
    <text evidence="12">The sequence shown here is derived from an EMBL/GenBank/DDBJ whole genome shotgun (WGS) entry which is preliminary data.</text>
</comment>
<dbReference type="InterPro" id="IPR027408">
    <property type="entry name" value="PNPase/RNase_PH_dom_sf"/>
</dbReference>
<dbReference type="GO" id="GO:0000176">
    <property type="term" value="C:nuclear exosome (RNase complex)"/>
    <property type="evidence" value="ECO:0007669"/>
    <property type="project" value="TreeGrafter"/>
</dbReference>
<gene>
    <name evidence="12" type="ORF">CHS0354_012570</name>
</gene>
<dbReference type="EMBL" id="JAEAOA010000768">
    <property type="protein sequence ID" value="KAK3599929.1"/>
    <property type="molecule type" value="Genomic_DNA"/>
</dbReference>
<dbReference type="CDD" id="cd11369">
    <property type="entry name" value="RNase_PH_RRP43"/>
    <property type="match status" value="1"/>
</dbReference>
<evidence type="ECO:0000259" key="10">
    <source>
        <dbReference type="Pfam" id="PF01138"/>
    </source>
</evidence>
<evidence type="ECO:0000256" key="3">
    <source>
        <dbReference type="ARBA" id="ARBA00006678"/>
    </source>
</evidence>
<keyword evidence="6" id="KW-0271">Exosome</keyword>